<sequence>MSNLDQAEKYRRQAASLAAEAISTIDRRYWHDGNGGLYLPAFGGERTYLGLVTCTVDQSDNIILTFQCTSEIEAEIKANLVQLQSQMPANVSLCVNTWR</sequence>
<dbReference type="AlphaFoldDB" id="A0A1F5FGD1"/>
<evidence type="ECO:0000313" key="1">
    <source>
        <dbReference type="EMBL" id="OGD78594.1"/>
    </source>
</evidence>
<proteinExistence type="predicted"/>
<accession>A0A1F5FGD1</accession>
<name>A0A1F5FGD1_9BACT</name>
<reference evidence="1 2" key="1">
    <citation type="journal article" date="2016" name="Nat. Commun.">
        <title>Thousands of microbial genomes shed light on interconnected biogeochemical processes in an aquifer system.</title>
        <authorList>
            <person name="Anantharaman K."/>
            <person name="Brown C.T."/>
            <person name="Hug L.A."/>
            <person name="Sharon I."/>
            <person name="Castelle C.J."/>
            <person name="Probst A.J."/>
            <person name="Thomas B.C."/>
            <person name="Singh A."/>
            <person name="Wilkins M.J."/>
            <person name="Karaoz U."/>
            <person name="Brodie E.L."/>
            <person name="Williams K.H."/>
            <person name="Hubbard S.S."/>
            <person name="Banfield J.F."/>
        </authorList>
    </citation>
    <scope>NUCLEOTIDE SEQUENCE [LARGE SCALE GENOMIC DNA]</scope>
</reference>
<evidence type="ECO:0000313" key="2">
    <source>
        <dbReference type="Proteomes" id="UP000176682"/>
    </source>
</evidence>
<comment type="caution">
    <text evidence="1">The sequence shown here is derived from an EMBL/GenBank/DDBJ whole genome shotgun (WGS) entry which is preliminary data.</text>
</comment>
<organism evidence="1 2">
    <name type="scientific">Candidatus Collierbacteria bacterium RIFOXYB1_FULL_49_13</name>
    <dbReference type="NCBI Taxonomy" id="1817728"/>
    <lineage>
        <taxon>Bacteria</taxon>
        <taxon>Candidatus Collieribacteriota</taxon>
    </lineage>
</organism>
<dbReference type="Proteomes" id="UP000176682">
    <property type="component" value="Unassembled WGS sequence"/>
</dbReference>
<protein>
    <submittedName>
        <fullName evidence="1">Uncharacterized protein</fullName>
    </submittedName>
</protein>
<dbReference type="EMBL" id="MFAM01000041">
    <property type="protein sequence ID" value="OGD78594.1"/>
    <property type="molecule type" value="Genomic_DNA"/>
</dbReference>
<gene>
    <name evidence="1" type="ORF">A2368_04350</name>
</gene>